<gene>
    <name evidence="5" type="primary">tatC</name>
    <name evidence="6" type="ORF">EDC25_11736</name>
</gene>
<dbReference type="PRINTS" id="PR01840">
    <property type="entry name" value="TATCFAMILY"/>
</dbReference>
<dbReference type="Proteomes" id="UP000294599">
    <property type="component" value="Unassembled WGS sequence"/>
</dbReference>
<keyword evidence="5" id="KW-0653">Protein transport</keyword>
<feature type="transmembrane region" description="Helical" evidence="5">
    <location>
        <begin position="81"/>
        <end position="102"/>
    </location>
</feature>
<name>A0A4S3KYE5_9GAMM</name>
<proteinExistence type="inferred from homology"/>
<dbReference type="GO" id="GO:0043953">
    <property type="term" value="P:protein transport by the Tat complex"/>
    <property type="evidence" value="ECO:0007669"/>
    <property type="project" value="UniProtKB-UniRule"/>
</dbReference>
<feature type="transmembrane region" description="Helical" evidence="5">
    <location>
        <begin position="202"/>
        <end position="219"/>
    </location>
</feature>
<dbReference type="GO" id="GO:0033281">
    <property type="term" value="C:TAT protein transport complex"/>
    <property type="evidence" value="ECO:0007669"/>
    <property type="project" value="UniProtKB-UniRule"/>
</dbReference>
<keyword evidence="5" id="KW-0813">Transport</keyword>
<dbReference type="EMBL" id="SMAF01000017">
    <property type="protein sequence ID" value="TCS96025.1"/>
    <property type="molecule type" value="Genomic_DNA"/>
</dbReference>
<dbReference type="NCBIfam" id="TIGR00945">
    <property type="entry name" value="tatC"/>
    <property type="match status" value="1"/>
</dbReference>
<comment type="similarity">
    <text evidence="5">Belongs to the TatC family.</text>
</comment>
<comment type="caution">
    <text evidence="6">The sequence shown here is derived from an EMBL/GenBank/DDBJ whole genome shotgun (WGS) entry which is preliminary data.</text>
</comment>
<evidence type="ECO:0000256" key="5">
    <source>
        <dbReference type="HAMAP-Rule" id="MF_00902"/>
    </source>
</evidence>
<dbReference type="RefSeq" id="WP_123522843.1">
    <property type="nucleotide sequence ID" value="NZ_JBHLWF010000008.1"/>
</dbReference>
<keyword evidence="7" id="KW-1185">Reference proteome</keyword>
<keyword evidence="4 5" id="KW-0472">Membrane</keyword>
<dbReference type="PANTHER" id="PTHR30371">
    <property type="entry name" value="SEC-INDEPENDENT PROTEIN TRANSLOCASE PROTEIN TATC"/>
    <property type="match status" value="1"/>
</dbReference>
<accession>A0A4S3KYE5</accession>
<sequence>MAAPETDPDPAPEQTFIEHLTELRNRLLRAVAAILIVFLALIPFATDLYAWLAEPLLSRLPAGGQLVAIEVAGPFLTPLKLAFFTALMVTMPFSLYQAWAFVAPALYRNEKQLAIPLLVSSTLLFYLGCAFAYYLVMPVVFGFLASITPDGVAMMTDIGRYLDFVLMLFFAFGMCFEVPVATVIVVATGWLDVGALKRSRPYVIVGAFVVGAIVTPPDVLSQVMLAVPMCLLYELGIVAATALVRRREAQAGH</sequence>
<comment type="subcellular location">
    <subcellularLocation>
        <location evidence="5">Cell membrane</location>
        <topology evidence="5">Multi-pass membrane protein</topology>
    </subcellularLocation>
    <subcellularLocation>
        <location evidence="1">Membrane</location>
        <topology evidence="1">Multi-pass membrane protein</topology>
    </subcellularLocation>
</comment>
<dbReference type="AlphaFoldDB" id="A0A4S3KYE5"/>
<dbReference type="InterPro" id="IPR019820">
    <property type="entry name" value="Sec-indep_translocase_CS"/>
</dbReference>
<feature type="transmembrane region" description="Helical" evidence="5">
    <location>
        <begin position="225"/>
        <end position="244"/>
    </location>
</feature>
<feature type="transmembrane region" description="Helical" evidence="5">
    <location>
        <begin position="27"/>
        <end position="52"/>
    </location>
</feature>
<protein>
    <recommendedName>
        <fullName evidence="5">Sec-independent protein translocase protein TatC</fullName>
    </recommendedName>
</protein>
<evidence type="ECO:0000256" key="1">
    <source>
        <dbReference type="ARBA" id="ARBA00004141"/>
    </source>
</evidence>
<dbReference type="PROSITE" id="PS01218">
    <property type="entry name" value="TATC"/>
    <property type="match status" value="1"/>
</dbReference>
<dbReference type="InterPro" id="IPR002033">
    <property type="entry name" value="TatC"/>
</dbReference>
<dbReference type="HAMAP" id="MF_00902">
    <property type="entry name" value="TatC"/>
    <property type="match status" value="1"/>
</dbReference>
<evidence type="ECO:0000256" key="4">
    <source>
        <dbReference type="ARBA" id="ARBA00023136"/>
    </source>
</evidence>
<evidence type="ECO:0000256" key="2">
    <source>
        <dbReference type="ARBA" id="ARBA00022692"/>
    </source>
</evidence>
<evidence type="ECO:0000256" key="3">
    <source>
        <dbReference type="ARBA" id="ARBA00022989"/>
    </source>
</evidence>
<comment type="subunit">
    <text evidence="5">The Tat system comprises two distinct complexes: a TatABC complex, containing multiple copies of TatA, TatB and TatC subunits, and a separate TatA complex, containing only TatA subunits. Substrates initially bind to the TatABC complex, which probably triggers association of the separate TatA complex to form the active translocon.</text>
</comment>
<dbReference type="PANTHER" id="PTHR30371:SF0">
    <property type="entry name" value="SEC-INDEPENDENT PROTEIN TRANSLOCASE PROTEIN TATC, CHLOROPLASTIC-RELATED"/>
    <property type="match status" value="1"/>
</dbReference>
<comment type="function">
    <text evidence="5">Part of the twin-arginine translocation (Tat) system that transports large folded proteins containing a characteristic twin-arginine motif in their signal peptide across membranes. Together with TatB, TatC is part of a receptor directly interacting with Tat signal peptides.</text>
</comment>
<feature type="transmembrane region" description="Helical" evidence="5">
    <location>
        <begin position="164"/>
        <end position="190"/>
    </location>
</feature>
<organism evidence="6 7">
    <name type="scientific">Pseudofulvimonas gallinarii</name>
    <dbReference type="NCBI Taxonomy" id="634155"/>
    <lineage>
        <taxon>Bacteria</taxon>
        <taxon>Pseudomonadati</taxon>
        <taxon>Pseudomonadota</taxon>
        <taxon>Gammaproteobacteria</taxon>
        <taxon>Lysobacterales</taxon>
        <taxon>Rhodanobacteraceae</taxon>
        <taxon>Pseudofulvimonas</taxon>
    </lineage>
</organism>
<dbReference type="GO" id="GO:0065002">
    <property type="term" value="P:intracellular protein transmembrane transport"/>
    <property type="evidence" value="ECO:0007669"/>
    <property type="project" value="TreeGrafter"/>
</dbReference>
<keyword evidence="2 5" id="KW-0812">Transmembrane</keyword>
<keyword evidence="3 5" id="KW-1133">Transmembrane helix</keyword>
<dbReference type="OrthoDB" id="9777044at2"/>
<keyword evidence="5" id="KW-1003">Cell membrane</keyword>
<keyword evidence="5" id="KW-0811">Translocation</keyword>
<dbReference type="Pfam" id="PF00902">
    <property type="entry name" value="TatC"/>
    <property type="match status" value="1"/>
</dbReference>
<evidence type="ECO:0000313" key="6">
    <source>
        <dbReference type="EMBL" id="TCS96025.1"/>
    </source>
</evidence>
<feature type="transmembrane region" description="Helical" evidence="5">
    <location>
        <begin position="123"/>
        <end position="144"/>
    </location>
</feature>
<dbReference type="GO" id="GO:0009977">
    <property type="term" value="F:proton motive force dependent protein transmembrane transporter activity"/>
    <property type="evidence" value="ECO:0007669"/>
    <property type="project" value="TreeGrafter"/>
</dbReference>
<evidence type="ECO:0000313" key="7">
    <source>
        <dbReference type="Proteomes" id="UP000294599"/>
    </source>
</evidence>
<reference evidence="6 7" key="1">
    <citation type="submission" date="2019-03" db="EMBL/GenBank/DDBJ databases">
        <title>Genomic Encyclopedia of Type Strains, Phase IV (KMG-IV): sequencing the most valuable type-strain genomes for metagenomic binning, comparative biology and taxonomic classification.</title>
        <authorList>
            <person name="Goeker M."/>
        </authorList>
    </citation>
    <scope>NUCLEOTIDE SEQUENCE [LARGE SCALE GENOMIC DNA]</scope>
    <source>
        <strain evidence="6 7">DSM 21944</strain>
    </source>
</reference>